<keyword evidence="4" id="KW-1185">Reference proteome</keyword>
<accession>A0ABM8E7D7</accession>
<dbReference type="Proteomes" id="UP001317629">
    <property type="component" value="Chromosome"/>
</dbReference>
<dbReference type="Pfam" id="PF07811">
    <property type="entry name" value="TadE"/>
    <property type="match status" value="1"/>
</dbReference>
<protein>
    <recommendedName>
        <fullName evidence="2">TadE-like domain-containing protein</fullName>
    </recommendedName>
</protein>
<organism evidence="3 4">
    <name type="scientific">Methylocystis iwaonis</name>
    <dbReference type="NCBI Taxonomy" id="2885079"/>
    <lineage>
        <taxon>Bacteria</taxon>
        <taxon>Pseudomonadati</taxon>
        <taxon>Pseudomonadota</taxon>
        <taxon>Alphaproteobacteria</taxon>
        <taxon>Hyphomicrobiales</taxon>
        <taxon>Methylocystaceae</taxon>
        <taxon>Methylocystis</taxon>
    </lineage>
</organism>
<evidence type="ECO:0000313" key="4">
    <source>
        <dbReference type="Proteomes" id="UP001317629"/>
    </source>
</evidence>
<dbReference type="EMBL" id="AP027142">
    <property type="protein sequence ID" value="BDV33813.1"/>
    <property type="molecule type" value="Genomic_DNA"/>
</dbReference>
<dbReference type="InterPro" id="IPR012495">
    <property type="entry name" value="TadE-like_dom"/>
</dbReference>
<name>A0ABM8E7D7_9HYPH</name>
<keyword evidence="1" id="KW-1133">Transmembrane helix</keyword>
<reference evidence="3 4" key="1">
    <citation type="journal article" date="2023" name="Int. J. Syst. Evol. Microbiol.">
        <title>Methylocystis iwaonis sp. nov., a type II methane-oxidizing bacterium from surface soil of a rice paddy field in Japan, and emended description of the genus Methylocystis (ex Whittenbury et al. 1970) Bowman et al. 1993.</title>
        <authorList>
            <person name="Kaise H."/>
            <person name="Sawadogo J.B."/>
            <person name="Alam M.S."/>
            <person name="Ueno C."/>
            <person name="Dianou D."/>
            <person name="Shinjo R."/>
            <person name="Asakawa S."/>
        </authorList>
    </citation>
    <scope>NUCLEOTIDE SEQUENCE [LARGE SCALE GENOMIC DNA]</scope>
    <source>
        <strain evidence="3 4">SS37A-Re</strain>
    </source>
</reference>
<proteinExistence type="predicted"/>
<gene>
    <name evidence="3" type="ORF">SS37A_13420</name>
</gene>
<feature type="domain" description="TadE-like" evidence="2">
    <location>
        <begin position="23"/>
        <end position="65"/>
    </location>
</feature>
<evidence type="ECO:0000259" key="2">
    <source>
        <dbReference type="Pfam" id="PF07811"/>
    </source>
</evidence>
<feature type="transmembrane region" description="Helical" evidence="1">
    <location>
        <begin position="21"/>
        <end position="44"/>
    </location>
</feature>
<evidence type="ECO:0000256" key="1">
    <source>
        <dbReference type="SAM" id="Phobius"/>
    </source>
</evidence>
<evidence type="ECO:0000313" key="3">
    <source>
        <dbReference type="EMBL" id="BDV33813.1"/>
    </source>
</evidence>
<sequence>MTNRLRRFVKQLTPRRFLADRNGVTAVEFAMISVPFIGLIGAIFETGTVYFRSAQLQMATEMASRAVLTHSTDANLTYQQFVDKYLCTWQASGAVQRGTLSTMFDCSQLLVDISSPSDWTSASTGNSFTAAPRATNIAMPAAGKIAIVRVAYPTSVIMGFLGGSTLAGGSGFSQVRSGQTQNNGAWSYMIMGIAAFRVEP</sequence>
<keyword evidence="1" id="KW-0812">Transmembrane</keyword>
<keyword evidence="1" id="KW-0472">Membrane</keyword>